<dbReference type="NCBIfam" id="TIGR04183">
    <property type="entry name" value="Por_Secre_tail"/>
    <property type="match status" value="1"/>
</dbReference>
<evidence type="ECO:0000313" key="2">
    <source>
        <dbReference type="EMBL" id="SVC42328.1"/>
    </source>
</evidence>
<protein>
    <recommendedName>
        <fullName evidence="1">FlgD/Vpr Ig-like domain-containing protein</fullName>
    </recommendedName>
</protein>
<organism evidence="2">
    <name type="scientific">marine metagenome</name>
    <dbReference type="NCBI Taxonomy" id="408172"/>
    <lineage>
        <taxon>unclassified sequences</taxon>
        <taxon>metagenomes</taxon>
        <taxon>ecological metagenomes</taxon>
    </lineage>
</organism>
<evidence type="ECO:0000259" key="1">
    <source>
        <dbReference type="Pfam" id="PF13860"/>
    </source>
</evidence>
<sequence length="122" mass="13442">VQPPHFGHLMEEERWSSSPPTAVVGAASVPNRLSLAQNYPNPFNPQTRISYELPESGRVVLQVYNLLGATVRTLVEEDQQAGSHTLIWDGRDGAGRSLAAGPYFYRLQAAAGVELRKMLLVR</sequence>
<gene>
    <name evidence="2" type="ORF">METZ01_LOCUS295182</name>
</gene>
<dbReference type="EMBL" id="UINC01090408">
    <property type="protein sequence ID" value="SVC42328.1"/>
    <property type="molecule type" value="Genomic_DNA"/>
</dbReference>
<feature type="domain" description="FlgD/Vpr Ig-like" evidence="1">
    <location>
        <begin position="50"/>
        <end position="110"/>
    </location>
</feature>
<dbReference type="Gene3D" id="2.60.40.4070">
    <property type="match status" value="1"/>
</dbReference>
<dbReference type="AlphaFoldDB" id="A0A382M0Z7"/>
<accession>A0A382M0Z7</accession>
<name>A0A382M0Z7_9ZZZZ</name>
<dbReference type="InterPro" id="IPR025965">
    <property type="entry name" value="FlgD/Vpr_Ig-like"/>
</dbReference>
<dbReference type="InterPro" id="IPR026444">
    <property type="entry name" value="Secre_tail"/>
</dbReference>
<feature type="non-terminal residue" evidence="2">
    <location>
        <position position="1"/>
    </location>
</feature>
<proteinExistence type="predicted"/>
<dbReference type="Pfam" id="PF13860">
    <property type="entry name" value="FlgD_ig"/>
    <property type="match status" value="1"/>
</dbReference>
<reference evidence="2" key="1">
    <citation type="submission" date="2018-05" db="EMBL/GenBank/DDBJ databases">
        <authorList>
            <person name="Lanie J.A."/>
            <person name="Ng W.-L."/>
            <person name="Kazmierczak K.M."/>
            <person name="Andrzejewski T.M."/>
            <person name="Davidsen T.M."/>
            <person name="Wayne K.J."/>
            <person name="Tettelin H."/>
            <person name="Glass J.I."/>
            <person name="Rusch D."/>
            <person name="Podicherti R."/>
            <person name="Tsui H.-C.T."/>
            <person name="Winkler M.E."/>
        </authorList>
    </citation>
    <scope>NUCLEOTIDE SEQUENCE</scope>
</reference>